<sequence length="493" mass="56802">MIKKLLLFVFLFLLIQLKAHANFNYDANCVDAYRAIMSLRLNEARQLIQKEKQQNPQNGITVLLDNYIDYFGLLASENKADYERLKDNKAKRLSLLEDNDSNSPYYLFAQAEVYLQWSFLKAKFGDYVSSGFDAKKANGLLKDNAEKYPDFLPNQKSLALVNVIFGSIPANFRSVTRFLGMNGNVQAGVKQLEELRTTLPKTKYSFYNDEVIFFLCNINIDALHNYGAYPKLITYLSGMENNSLLKSFLQGYVASKSAHNDDAIAFLEARPKSNEYVSLPMINYLLGCAKLNRMDEDTPMFLNAYVREFKGTSYIKDAYLKMGYYYLLQNDASKYEAYVKLAQTKGYATDEKDKQALREANDTKPDLDLLKARFYYDGGYYSKALNQLNGREVNSFALIRDKTEYYYRLGRIYERTDKPNEALSAYQRAINNGKATRYYYAANAAVSIGRIFEEKRDYTKAADYYHQALEMKDHEYQNDIDNDAKAGLKRIGK</sequence>
<reference evidence="3 4" key="1">
    <citation type="submission" date="2019-07" db="EMBL/GenBank/DDBJ databases">
        <title>Genomic Encyclopedia of Archaeal and Bacterial Type Strains, Phase II (KMG-II): from individual species to whole genera.</title>
        <authorList>
            <person name="Goeker M."/>
        </authorList>
    </citation>
    <scope>NUCLEOTIDE SEQUENCE [LARGE SCALE GENOMIC DNA]</scope>
    <source>
        <strain evidence="3 4">ATCC BAA-1854</strain>
    </source>
</reference>
<dbReference type="RefSeq" id="WP_144913164.1">
    <property type="nucleotide sequence ID" value="NZ_VLLI01000007.1"/>
</dbReference>
<proteinExistence type="predicted"/>
<dbReference type="Gene3D" id="1.25.40.10">
    <property type="entry name" value="Tetratricopeptide repeat domain"/>
    <property type="match status" value="1"/>
</dbReference>
<feature type="signal peptide" evidence="2">
    <location>
        <begin position="1"/>
        <end position="21"/>
    </location>
</feature>
<evidence type="ECO:0000256" key="2">
    <source>
        <dbReference type="SAM" id="SignalP"/>
    </source>
</evidence>
<dbReference type="OrthoDB" id="1466726at2"/>
<dbReference type="EMBL" id="VLLI01000007">
    <property type="protein sequence ID" value="TWI99322.1"/>
    <property type="molecule type" value="Genomic_DNA"/>
</dbReference>
<gene>
    <name evidence="3" type="ORF">JN11_02639</name>
</gene>
<dbReference type="InterPro" id="IPR019734">
    <property type="entry name" value="TPR_rpt"/>
</dbReference>
<dbReference type="SMART" id="SM00671">
    <property type="entry name" value="SEL1"/>
    <property type="match status" value="2"/>
</dbReference>
<accession>A0A562U0E1</accession>
<name>A0A562U0E1_9SPHI</name>
<dbReference type="SMART" id="SM00028">
    <property type="entry name" value="TPR"/>
    <property type="match status" value="2"/>
</dbReference>
<keyword evidence="1" id="KW-0802">TPR repeat</keyword>
<dbReference type="Pfam" id="PF13424">
    <property type="entry name" value="TPR_12"/>
    <property type="match status" value="1"/>
</dbReference>
<protein>
    <submittedName>
        <fullName evidence="3">Tetratricopeptide repeat protein</fullName>
    </submittedName>
</protein>
<feature type="repeat" description="TPR" evidence="1">
    <location>
        <begin position="442"/>
        <end position="475"/>
    </location>
</feature>
<comment type="caution">
    <text evidence="3">The sequence shown here is derived from an EMBL/GenBank/DDBJ whole genome shotgun (WGS) entry which is preliminary data.</text>
</comment>
<dbReference type="Proteomes" id="UP000317010">
    <property type="component" value="Unassembled WGS sequence"/>
</dbReference>
<keyword evidence="2" id="KW-0732">Signal</keyword>
<evidence type="ECO:0000313" key="4">
    <source>
        <dbReference type="Proteomes" id="UP000317010"/>
    </source>
</evidence>
<evidence type="ECO:0000256" key="1">
    <source>
        <dbReference type="PROSITE-ProRule" id="PRU00339"/>
    </source>
</evidence>
<keyword evidence="4" id="KW-1185">Reference proteome</keyword>
<feature type="repeat" description="TPR" evidence="1">
    <location>
        <begin position="403"/>
        <end position="436"/>
    </location>
</feature>
<dbReference type="AlphaFoldDB" id="A0A562U0E1"/>
<dbReference type="PROSITE" id="PS50005">
    <property type="entry name" value="TPR"/>
    <property type="match status" value="2"/>
</dbReference>
<dbReference type="InterPro" id="IPR011990">
    <property type="entry name" value="TPR-like_helical_dom_sf"/>
</dbReference>
<evidence type="ECO:0000313" key="3">
    <source>
        <dbReference type="EMBL" id="TWI99322.1"/>
    </source>
</evidence>
<dbReference type="SUPFAM" id="SSF48452">
    <property type="entry name" value="TPR-like"/>
    <property type="match status" value="1"/>
</dbReference>
<organism evidence="3 4">
    <name type="scientific">Mucilaginibacter frigoritolerans</name>
    <dbReference type="NCBI Taxonomy" id="652788"/>
    <lineage>
        <taxon>Bacteria</taxon>
        <taxon>Pseudomonadati</taxon>
        <taxon>Bacteroidota</taxon>
        <taxon>Sphingobacteriia</taxon>
        <taxon>Sphingobacteriales</taxon>
        <taxon>Sphingobacteriaceae</taxon>
        <taxon>Mucilaginibacter</taxon>
    </lineage>
</organism>
<dbReference type="InterPro" id="IPR006597">
    <property type="entry name" value="Sel1-like"/>
</dbReference>
<feature type="chain" id="PRO_5021975795" evidence="2">
    <location>
        <begin position="22"/>
        <end position="493"/>
    </location>
</feature>